<keyword evidence="9" id="KW-0067">ATP-binding</keyword>
<dbReference type="GO" id="GO:0005524">
    <property type="term" value="F:ATP binding"/>
    <property type="evidence" value="ECO:0007669"/>
    <property type="project" value="UniProtKB-KW"/>
</dbReference>
<evidence type="ECO:0000256" key="5">
    <source>
        <dbReference type="ARBA" id="ARBA00022527"/>
    </source>
</evidence>
<feature type="region of interest" description="Disordered" evidence="14">
    <location>
        <begin position="560"/>
        <end position="742"/>
    </location>
</feature>
<comment type="catalytic activity">
    <reaction evidence="12">
        <text>L-threonyl-[protein] + ATP = O-phospho-L-threonyl-[protein] + ADP + H(+)</text>
        <dbReference type="Rhea" id="RHEA:46608"/>
        <dbReference type="Rhea" id="RHEA-COMP:11060"/>
        <dbReference type="Rhea" id="RHEA-COMP:11605"/>
        <dbReference type="ChEBI" id="CHEBI:15378"/>
        <dbReference type="ChEBI" id="CHEBI:30013"/>
        <dbReference type="ChEBI" id="CHEBI:30616"/>
        <dbReference type="ChEBI" id="CHEBI:61977"/>
        <dbReference type="ChEBI" id="CHEBI:456216"/>
        <dbReference type="EC" id="2.7.11.1"/>
    </reaction>
</comment>
<evidence type="ECO:0000256" key="14">
    <source>
        <dbReference type="SAM" id="MobiDB-lite"/>
    </source>
</evidence>
<protein>
    <recommendedName>
        <fullName evidence="3">Serine/threonine-protein kinase ATG1</fullName>
        <ecNumber evidence="2">2.7.11.1</ecNumber>
    </recommendedName>
    <alternativeName>
        <fullName evidence="11">Autophagy-related protein 1</fullName>
    </alternativeName>
    <alternativeName>
        <fullName evidence="4">Serine/threonine-protein kinase atg1</fullName>
    </alternativeName>
</protein>
<dbReference type="PANTHER" id="PTHR24348">
    <property type="entry name" value="SERINE/THREONINE-PROTEIN KINASE UNC-51-RELATED"/>
    <property type="match status" value="1"/>
</dbReference>
<feature type="compositionally biased region" description="Basic and acidic residues" evidence="14">
    <location>
        <begin position="118"/>
        <end position="128"/>
    </location>
</feature>
<comment type="catalytic activity">
    <reaction evidence="13">
        <text>L-seryl-[protein] + ATP = O-phospho-L-seryl-[protein] + ADP + H(+)</text>
        <dbReference type="Rhea" id="RHEA:17989"/>
        <dbReference type="Rhea" id="RHEA-COMP:9863"/>
        <dbReference type="Rhea" id="RHEA-COMP:11604"/>
        <dbReference type="ChEBI" id="CHEBI:15378"/>
        <dbReference type="ChEBI" id="CHEBI:29999"/>
        <dbReference type="ChEBI" id="CHEBI:30616"/>
        <dbReference type="ChEBI" id="CHEBI:83421"/>
        <dbReference type="ChEBI" id="CHEBI:456216"/>
        <dbReference type="EC" id="2.7.11.1"/>
    </reaction>
</comment>
<gene>
    <name evidence="16" type="ORF">I7I51_08422</name>
</gene>
<dbReference type="InterPro" id="IPR011009">
    <property type="entry name" value="Kinase-like_dom_sf"/>
</dbReference>
<evidence type="ECO:0000256" key="1">
    <source>
        <dbReference type="ARBA" id="ARBA00004623"/>
    </source>
</evidence>
<dbReference type="GO" id="GO:0034045">
    <property type="term" value="C:phagophore assembly site membrane"/>
    <property type="evidence" value="ECO:0007669"/>
    <property type="project" value="UniProtKB-SubCell"/>
</dbReference>
<evidence type="ECO:0000256" key="8">
    <source>
        <dbReference type="ARBA" id="ARBA00022777"/>
    </source>
</evidence>
<evidence type="ECO:0000256" key="10">
    <source>
        <dbReference type="ARBA" id="ARBA00023006"/>
    </source>
</evidence>
<evidence type="ECO:0000256" key="4">
    <source>
        <dbReference type="ARBA" id="ARBA00019599"/>
    </source>
</evidence>
<dbReference type="GO" id="GO:0010506">
    <property type="term" value="P:regulation of autophagy"/>
    <property type="evidence" value="ECO:0007669"/>
    <property type="project" value="InterPro"/>
</dbReference>
<keyword evidence="8 16" id="KW-0418">Kinase</keyword>
<evidence type="ECO:0000256" key="2">
    <source>
        <dbReference type="ARBA" id="ARBA00012513"/>
    </source>
</evidence>
<feature type="compositionally biased region" description="Polar residues" evidence="14">
    <location>
        <begin position="602"/>
        <end position="613"/>
    </location>
</feature>
<dbReference type="PROSITE" id="PS50011">
    <property type="entry name" value="PROTEIN_KINASE_DOM"/>
    <property type="match status" value="1"/>
</dbReference>
<evidence type="ECO:0000256" key="7">
    <source>
        <dbReference type="ARBA" id="ARBA00022741"/>
    </source>
</evidence>
<keyword evidence="6" id="KW-0808">Transferase</keyword>
<proteinExistence type="predicted"/>
<dbReference type="GO" id="GO:0034727">
    <property type="term" value="P:piecemeal microautophagy of the nucleus"/>
    <property type="evidence" value="ECO:0007669"/>
    <property type="project" value="TreeGrafter"/>
</dbReference>
<feature type="compositionally biased region" description="Polar residues" evidence="14">
    <location>
        <begin position="560"/>
        <end position="571"/>
    </location>
</feature>
<dbReference type="SMART" id="SM00220">
    <property type="entry name" value="S_TKc"/>
    <property type="match status" value="1"/>
</dbReference>
<evidence type="ECO:0000259" key="15">
    <source>
        <dbReference type="PROSITE" id="PS50011"/>
    </source>
</evidence>
<evidence type="ECO:0000256" key="3">
    <source>
        <dbReference type="ARBA" id="ARBA00018572"/>
    </source>
</evidence>
<keyword evidence="10" id="KW-0072">Autophagy</keyword>
<evidence type="ECO:0000313" key="16">
    <source>
        <dbReference type="EMBL" id="QSS58990.1"/>
    </source>
</evidence>
<dbReference type="PANTHER" id="PTHR24348:SF22">
    <property type="entry name" value="NON-SPECIFIC SERINE_THREONINE PROTEIN KINASE"/>
    <property type="match status" value="1"/>
</dbReference>
<feature type="compositionally biased region" description="Polar residues" evidence="14">
    <location>
        <begin position="700"/>
        <end position="711"/>
    </location>
</feature>
<sequence>MAYRPLGIGSGEPSSAVCLGRWIKPAACLFAHQMHPVVLLGCAADALLTYFPAAVLQSVGRRPFPYKRLRKRPHPYYNDFLPTVRSFSPNMENETHDPNLILSMVVRQRDLVASLTSDKNKGRFDPVQKEPTGLRKPKPSNQQTSTGQEDDDTDEAKEIQEPYGGEWHKRTHFVIAFNQKGQLVLKDISSQRTAVSYDGRGSAQWRRHFQWMLVLDKPRETRIHLPNDFYLDIIFPDHASCQRQYEENVQRYVQESQNQLFDFGGMALLSKDQTRPRTPINDPIYFHVKRIGKGAFGAVNKVINVSTGDIYASKRIQIDDLADLGHNRVEVGTKALEHDSLEEAEFAKEIQNIKSTAHEHIIEFVDSTTNPLQLIMEYLPLGNLYDQHERDPLNTEETQLLLAQGLDALRYLHSENITHRDIKPENILVRGRKELFHIKLADFGLSKIGNSMRSKLGTKFYDAPEVFGRMRNGERYDNKVDVWSFGVVVLEVSGRLPDLYRKQNYHSYIADAAKKALDACPNSQFYYLMSRMLKINSTERAFIADLFDGKTTIEFSIENNAHGSRSATPTNRGLHKQADRVSASPDDAKPVTAVKMKKSPTQKRQQSQPSSRNTRVKRTRKQINDEPPTQLETDKTVRNAAPKTAKFDPNSHQRPKQDDDGVDFHRSPSGVIGSGLVGQVPGSTYSSRKQRELQAGSLADPSSQDNNQQENPGAGDDEATSRQPRTAIPPDRVRRSTTNPVSRVSCQPVQFRFLFEMGIFMHMYFTKVPLTSINFTRRSKATLKQHSATREVVIGLRMTALEASGYSSRLYSKSDGNTGNLRWK</sequence>
<dbReference type="OrthoDB" id="4186251at2759"/>
<dbReference type="EMBL" id="CP069109">
    <property type="protein sequence ID" value="QSS58990.1"/>
    <property type="molecule type" value="Genomic_DNA"/>
</dbReference>
<dbReference type="GO" id="GO:0000045">
    <property type="term" value="P:autophagosome assembly"/>
    <property type="evidence" value="ECO:0007669"/>
    <property type="project" value="TreeGrafter"/>
</dbReference>
<dbReference type="InterPro" id="IPR000719">
    <property type="entry name" value="Prot_kinase_dom"/>
</dbReference>
<dbReference type="GO" id="GO:0004674">
    <property type="term" value="F:protein serine/threonine kinase activity"/>
    <property type="evidence" value="ECO:0007669"/>
    <property type="project" value="UniProtKB-KW"/>
</dbReference>
<feature type="region of interest" description="Disordered" evidence="14">
    <location>
        <begin position="117"/>
        <end position="155"/>
    </location>
</feature>
<dbReference type="InterPro" id="IPR008271">
    <property type="entry name" value="Ser/Thr_kinase_AS"/>
</dbReference>
<dbReference type="GO" id="GO:0005776">
    <property type="term" value="C:autophagosome"/>
    <property type="evidence" value="ECO:0007669"/>
    <property type="project" value="TreeGrafter"/>
</dbReference>
<dbReference type="Pfam" id="PF00069">
    <property type="entry name" value="Pkinase"/>
    <property type="match status" value="1"/>
</dbReference>
<feature type="domain" description="Protein kinase" evidence="15">
    <location>
        <begin position="285"/>
        <end position="553"/>
    </location>
</feature>
<evidence type="ECO:0000256" key="13">
    <source>
        <dbReference type="ARBA" id="ARBA00048679"/>
    </source>
</evidence>
<evidence type="ECO:0000313" key="17">
    <source>
        <dbReference type="Proteomes" id="UP000663671"/>
    </source>
</evidence>
<name>A0A8A1M0P0_AJECA</name>
<evidence type="ECO:0000256" key="6">
    <source>
        <dbReference type="ARBA" id="ARBA00022679"/>
    </source>
</evidence>
<feature type="compositionally biased region" description="Basic and acidic residues" evidence="14">
    <location>
        <begin position="645"/>
        <end position="666"/>
    </location>
</feature>
<evidence type="ECO:0000256" key="11">
    <source>
        <dbReference type="ARBA" id="ARBA00030237"/>
    </source>
</evidence>
<accession>A0A8A1M0P0</accession>
<keyword evidence="5" id="KW-0723">Serine/threonine-protein kinase</keyword>
<evidence type="ECO:0000256" key="9">
    <source>
        <dbReference type="ARBA" id="ARBA00022840"/>
    </source>
</evidence>
<dbReference type="GO" id="GO:0000422">
    <property type="term" value="P:autophagy of mitochondrion"/>
    <property type="evidence" value="ECO:0007669"/>
    <property type="project" value="TreeGrafter"/>
</dbReference>
<dbReference type="Gene3D" id="1.10.510.10">
    <property type="entry name" value="Transferase(Phosphotransferase) domain 1"/>
    <property type="match status" value="1"/>
</dbReference>
<dbReference type="VEuPathDB" id="FungiDB:I7I51_08422"/>
<comment type="subcellular location">
    <subcellularLocation>
        <location evidence="1">Preautophagosomal structure membrane</location>
        <topology evidence="1">Peripheral membrane protein</topology>
    </subcellularLocation>
</comment>
<dbReference type="SUPFAM" id="SSF56112">
    <property type="entry name" value="Protein kinase-like (PK-like)"/>
    <property type="match status" value="1"/>
</dbReference>
<organism evidence="16 17">
    <name type="scientific">Ajellomyces capsulatus</name>
    <name type="common">Darling's disease fungus</name>
    <name type="synonym">Histoplasma capsulatum</name>
    <dbReference type="NCBI Taxonomy" id="5037"/>
    <lineage>
        <taxon>Eukaryota</taxon>
        <taxon>Fungi</taxon>
        <taxon>Dikarya</taxon>
        <taxon>Ascomycota</taxon>
        <taxon>Pezizomycotina</taxon>
        <taxon>Eurotiomycetes</taxon>
        <taxon>Eurotiomycetidae</taxon>
        <taxon>Onygenales</taxon>
        <taxon>Ajellomycetaceae</taxon>
        <taxon>Histoplasma</taxon>
    </lineage>
</organism>
<evidence type="ECO:0000256" key="12">
    <source>
        <dbReference type="ARBA" id="ARBA00047899"/>
    </source>
</evidence>
<dbReference type="EC" id="2.7.11.1" evidence="2"/>
<dbReference type="PROSITE" id="PS00108">
    <property type="entry name" value="PROTEIN_KINASE_ST"/>
    <property type="match status" value="1"/>
</dbReference>
<dbReference type="InterPro" id="IPR045269">
    <property type="entry name" value="Atg1-like"/>
</dbReference>
<dbReference type="GO" id="GO:0042594">
    <property type="term" value="P:response to starvation"/>
    <property type="evidence" value="ECO:0007669"/>
    <property type="project" value="TreeGrafter"/>
</dbReference>
<keyword evidence="7" id="KW-0547">Nucleotide-binding</keyword>
<dbReference type="AlphaFoldDB" id="A0A8A1M0P0"/>
<reference evidence="16" key="1">
    <citation type="submission" date="2021-01" db="EMBL/GenBank/DDBJ databases">
        <title>Chromosome-level genome assembly of a human fungal pathogen reveals clustering of transcriptionally co-regulated genes.</title>
        <authorList>
            <person name="Voorhies M."/>
            <person name="Cohen S."/>
            <person name="Shea T.P."/>
            <person name="Petrus S."/>
            <person name="Munoz J.F."/>
            <person name="Poplawski S."/>
            <person name="Goldman W.E."/>
            <person name="Michael T."/>
            <person name="Cuomo C.A."/>
            <person name="Sil A."/>
            <person name="Beyhan S."/>
        </authorList>
    </citation>
    <scope>NUCLEOTIDE SEQUENCE</scope>
    <source>
        <strain evidence="16">WU24</strain>
    </source>
</reference>
<dbReference type="GO" id="GO:0005829">
    <property type="term" value="C:cytosol"/>
    <property type="evidence" value="ECO:0007669"/>
    <property type="project" value="TreeGrafter"/>
</dbReference>
<dbReference type="GO" id="GO:0061709">
    <property type="term" value="P:reticulophagy"/>
    <property type="evidence" value="ECO:0007669"/>
    <property type="project" value="TreeGrafter"/>
</dbReference>
<dbReference type="Proteomes" id="UP000663671">
    <property type="component" value="Chromosome 2"/>
</dbReference>